<proteinExistence type="predicted"/>
<organism evidence="3 4">
    <name type="scientific">Owenia fusiformis</name>
    <name type="common">Polychaete worm</name>
    <dbReference type="NCBI Taxonomy" id="6347"/>
    <lineage>
        <taxon>Eukaryota</taxon>
        <taxon>Metazoa</taxon>
        <taxon>Spiralia</taxon>
        <taxon>Lophotrochozoa</taxon>
        <taxon>Annelida</taxon>
        <taxon>Polychaeta</taxon>
        <taxon>Sedentaria</taxon>
        <taxon>Canalipalpata</taxon>
        <taxon>Sabellida</taxon>
        <taxon>Oweniida</taxon>
        <taxon>Oweniidae</taxon>
        <taxon>Owenia</taxon>
    </lineage>
</organism>
<keyword evidence="4" id="KW-1185">Reference proteome</keyword>
<feature type="region of interest" description="Disordered" evidence="1">
    <location>
        <begin position="163"/>
        <end position="186"/>
    </location>
</feature>
<evidence type="ECO:0000313" key="4">
    <source>
        <dbReference type="Proteomes" id="UP000749559"/>
    </source>
</evidence>
<feature type="compositionally biased region" description="Pro residues" evidence="1">
    <location>
        <begin position="167"/>
        <end position="178"/>
    </location>
</feature>
<dbReference type="Pfam" id="PF08572">
    <property type="entry name" value="PRP3"/>
    <property type="match status" value="1"/>
</dbReference>
<dbReference type="OrthoDB" id="10264544at2759"/>
<dbReference type="InterPro" id="IPR027104">
    <property type="entry name" value="Prp3"/>
</dbReference>
<feature type="domain" description="PWI" evidence="2">
    <location>
        <begin position="1"/>
        <end position="88"/>
    </location>
</feature>
<dbReference type="GO" id="GO:0000398">
    <property type="term" value="P:mRNA splicing, via spliceosome"/>
    <property type="evidence" value="ECO:0007669"/>
    <property type="project" value="InterPro"/>
</dbReference>
<dbReference type="Proteomes" id="UP000749559">
    <property type="component" value="Unassembled WGS sequence"/>
</dbReference>
<feature type="non-terminal residue" evidence="3">
    <location>
        <position position="1"/>
    </location>
</feature>
<evidence type="ECO:0000256" key="1">
    <source>
        <dbReference type="SAM" id="MobiDB-lite"/>
    </source>
</evidence>
<evidence type="ECO:0000259" key="2">
    <source>
        <dbReference type="PROSITE" id="PS51025"/>
    </source>
</evidence>
<reference evidence="3" key="1">
    <citation type="submission" date="2022-03" db="EMBL/GenBank/DDBJ databases">
        <authorList>
            <person name="Martin C."/>
        </authorList>
    </citation>
    <scope>NUCLEOTIDE SEQUENCE</scope>
</reference>
<dbReference type="SMART" id="SM00311">
    <property type="entry name" value="PWI"/>
    <property type="match status" value="1"/>
</dbReference>
<dbReference type="PROSITE" id="PS51025">
    <property type="entry name" value="PWI"/>
    <property type="match status" value="1"/>
</dbReference>
<feature type="region of interest" description="Disordered" evidence="1">
    <location>
        <begin position="70"/>
        <end position="141"/>
    </location>
</feature>
<dbReference type="PANTHER" id="PTHR14212">
    <property type="entry name" value="U4/U6-ASSOCIATED RNA SPLICING FACTOR-RELATED"/>
    <property type="match status" value="1"/>
</dbReference>
<dbReference type="AlphaFoldDB" id="A0A8S4P136"/>
<dbReference type="InterPro" id="IPR002483">
    <property type="entry name" value="PWI_dom"/>
</dbReference>
<dbReference type="EMBL" id="CAIIXF020000007">
    <property type="protein sequence ID" value="CAH1787996.1"/>
    <property type="molecule type" value="Genomic_DNA"/>
</dbReference>
<dbReference type="GO" id="GO:0046540">
    <property type="term" value="C:U4/U6 x U5 tri-snRNP complex"/>
    <property type="evidence" value="ECO:0007669"/>
    <property type="project" value="InterPro"/>
</dbReference>
<dbReference type="InterPro" id="IPR013881">
    <property type="entry name" value="Pre-mRNA_splic_Prp3_dom"/>
</dbReference>
<dbReference type="Pfam" id="PF01480">
    <property type="entry name" value="PWI"/>
    <property type="match status" value="1"/>
</dbReference>
<feature type="region of interest" description="Disordered" evidence="1">
    <location>
        <begin position="486"/>
        <end position="519"/>
    </location>
</feature>
<feature type="compositionally biased region" description="Basic and acidic residues" evidence="1">
    <location>
        <begin position="491"/>
        <end position="507"/>
    </location>
</feature>
<dbReference type="PANTHER" id="PTHR14212:SF0">
    <property type="entry name" value="U4_U6 SMALL NUCLEAR RIBONUCLEOPROTEIN PRP3"/>
    <property type="match status" value="1"/>
</dbReference>
<accession>A0A8S4P136</accession>
<sequence>MSKRDKERDDLKYAVEKAVQKFLGFSEPTLVTASINCIDKGYDRRKAISKLSSYLDDRQASKFVEKLFDVVDSNSRHRSHSSSSSSSSSSRKRRDKERSRDDENTEEDVSKSKKVKRFEETKPPTNVVVPEPGQPSPGQLTADKIKDMMASAQRMIKERKAQLNIPDAPPARPPPPPQSQKLMSDAMDKAKKAADLQARIQAQLANAGIGVGVSPIKPPPLQQSPAEAIIPGQPTPLILDEMGRTIDVNTGETVQLTHHMPTLKANIRAKKREEFKTVISRPPEEISESKFFDPRVGDKGAVRQRRSFQFHDQGKFQEIAARLRTKAQLDKLQNEIAQAAKKTGIATMTRLISTQPKKAIEEGEIPNIEWWDNVILQVDNYDIVGEKGYQEKIKGVTHYVEHPIQMKPPVDQKSVEIKVMLTKKERKKLRRQNREEAQKEVTEKIRLGLMPAPEPKVKMANLMRVLGTEAVQDPTKIEAHVRAQMAKRQRGHEEANAARKLTPDQRKDKKAKKLKEDTTNGVHVAIYRIKEFKNPSKKFKVEANA</sequence>
<comment type="caution">
    <text evidence="3">The sequence shown here is derived from an EMBL/GenBank/DDBJ whole genome shotgun (WGS) entry which is preliminary data.</text>
</comment>
<name>A0A8S4P136_OWEFU</name>
<protein>
    <recommendedName>
        <fullName evidence="2">PWI domain-containing protein</fullName>
    </recommendedName>
</protein>
<dbReference type="Gene3D" id="1.20.1390.10">
    <property type="entry name" value="PWI domain"/>
    <property type="match status" value="1"/>
</dbReference>
<gene>
    <name evidence="3" type="ORF">OFUS_LOCUS13607</name>
</gene>
<evidence type="ECO:0000313" key="3">
    <source>
        <dbReference type="EMBL" id="CAH1787996.1"/>
    </source>
</evidence>